<organism evidence="1 2">
    <name type="scientific">Spiromyces aspiralis</name>
    <dbReference type="NCBI Taxonomy" id="68401"/>
    <lineage>
        <taxon>Eukaryota</taxon>
        <taxon>Fungi</taxon>
        <taxon>Fungi incertae sedis</taxon>
        <taxon>Zoopagomycota</taxon>
        <taxon>Kickxellomycotina</taxon>
        <taxon>Kickxellomycetes</taxon>
        <taxon>Kickxellales</taxon>
        <taxon>Kickxellaceae</taxon>
        <taxon>Spiromyces</taxon>
    </lineage>
</organism>
<proteinExistence type="predicted"/>
<sequence>MSVAEKALTYATLILADAEVALDAEKLKAVTTAAGLTDIQPIYFSLYTKAFDGKNILDLVTNVSSGVAVAAPGAGAAAGAAAGGEAAAEEEKKEEEGEESDDDMGFGLFD</sequence>
<evidence type="ECO:0000313" key="1">
    <source>
        <dbReference type="EMBL" id="KAJ1675862.1"/>
    </source>
</evidence>
<accession>A0ACC1HHA6</accession>
<keyword evidence="1" id="KW-0689">Ribosomal protein</keyword>
<comment type="caution">
    <text evidence="1">The sequence shown here is derived from an EMBL/GenBank/DDBJ whole genome shotgun (WGS) entry which is preliminary data.</text>
</comment>
<reference evidence="1" key="1">
    <citation type="submission" date="2022-06" db="EMBL/GenBank/DDBJ databases">
        <title>Phylogenomic reconstructions and comparative analyses of Kickxellomycotina fungi.</title>
        <authorList>
            <person name="Reynolds N.K."/>
            <person name="Stajich J.E."/>
            <person name="Barry K."/>
            <person name="Grigoriev I.V."/>
            <person name="Crous P."/>
            <person name="Smith M.E."/>
        </authorList>
    </citation>
    <scope>NUCLEOTIDE SEQUENCE</scope>
    <source>
        <strain evidence="1">RSA 2271</strain>
    </source>
</reference>
<keyword evidence="2" id="KW-1185">Reference proteome</keyword>
<gene>
    <name evidence="1" type="primary">CLAH12</name>
    <name evidence="1" type="ORF">EV182_000416</name>
</gene>
<evidence type="ECO:0000313" key="2">
    <source>
        <dbReference type="Proteomes" id="UP001145114"/>
    </source>
</evidence>
<keyword evidence="1" id="KW-0687">Ribonucleoprotein</keyword>
<name>A0ACC1HHA6_9FUNG</name>
<protein>
    <submittedName>
        <fullName evidence="1">60S acidic ribosomal protein P1</fullName>
    </submittedName>
</protein>
<dbReference type="EMBL" id="JAMZIH010005159">
    <property type="protein sequence ID" value="KAJ1675862.1"/>
    <property type="molecule type" value="Genomic_DNA"/>
</dbReference>
<dbReference type="Proteomes" id="UP001145114">
    <property type="component" value="Unassembled WGS sequence"/>
</dbReference>